<name>A0ACB8ZPH1_CICIN</name>
<evidence type="ECO:0000313" key="2">
    <source>
        <dbReference type="Proteomes" id="UP001055811"/>
    </source>
</evidence>
<proteinExistence type="predicted"/>
<accession>A0ACB8ZPH1</accession>
<comment type="caution">
    <text evidence="1">The sequence shown here is derived from an EMBL/GenBank/DDBJ whole genome shotgun (WGS) entry which is preliminary data.</text>
</comment>
<dbReference type="EMBL" id="CM042016">
    <property type="protein sequence ID" value="KAI3699869.1"/>
    <property type="molecule type" value="Genomic_DNA"/>
</dbReference>
<sequence length="85" mass="9930">MERRQPYQIALHQSLLIFTVIRASATTNLSLHGDFPMELLTFPFALSFLSSSTAIYLYNLQSHHIYFPFFFAKTRFFVILMIIPP</sequence>
<protein>
    <submittedName>
        <fullName evidence="1">Uncharacterized protein</fullName>
    </submittedName>
</protein>
<organism evidence="1 2">
    <name type="scientific">Cichorium intybus</name>
    <name type="common">Chicory</name>
    <dbReference type="NCBI Taxonomy" id="13427"/>
    <lineage>
        <taxon>Eukaryota</taxon>
        <taxon>Viridiplantae</taxon>
        <taxon>Streptophyta</taxon>
        <taxon>Embryophyta</taxon>
        <taxon>Tracheophyta</taxon>
        <taxon>Spermatophyta</taxon>
        <taxon>Magnoliopsida</taxon>
        <taxon>eudicotyledons</taxon>
        <taxon>Gunneridae</taxon>
        <taxon>Pentapetalae</taxon>
        <taxon>asterids</taxon>
        <taxon>campanulids</taxon>
        <taxon>Asterales</taxon>
        <taxon>Asteraceae</taxon>
        <taxon>Cichorioideae</taxon>
        <taxon>Cichorieae</taxon>
        <taxon>Cichoriinae</taxon>
        <taxon>Cichorium</taxon>
    </lineage>
</organism>
<gene>
    <name evidence="1" type="ORF">L2E82_44472</name>
</gene>
<reference evidence="2" key="1">
    <citation type="journal article" date="2022" name="Mol. Ecol. Resour.">
        <title>The genomes of chicory, endive, great burdock and yacon provide insights into Asteraceae palaeo-polyploidization history and plant inulin production.</title>
        <authorList>
            <person name="Fan W."/>
            <person name="Wang S."/>
            <person name="Wang H."/>
            <person name="Wang A."/>
            <person name="Jiang F."/>
            <person name="Liu H."/>
            <person name="Zhao H."/>
            <person name="Xu D."/>
            <person name="Zhang Y."/>
        </authorList>
    </citation>
    <scope>NUCLEOTIDE SEQUENCE [LARGE SCALE GENOMIC DNA]</scope>
    <source>
        <strain evidence="2">cv. Punajuju</strain>
    </source>
</reference>
<dbReference type="Proteomes" id="UP001055811">
    <property type="component" value="Linkage Group LG08"/>
</dbReference>
<keyword evidence="2" id="KW-1185">Reference proteome</keyword>
<reference evidence="1 2" key="2">
    <citation type="journal article" date="2022" name="Mol. Ecol. Resour.">
        <title>The genomes of chicory, endive, great burdock and yacon provide insights into Asteraceae paleo-polyploidization history and plant inulin production.</title>
        <authorList>
            <person name="Fan W."/>
            <person name="Wang S."/>
            <person name="Wang H."/>
            <person name="Wang A."/>
            <person name="Jiang F."/>
            <person name="Liu H."/>
            <person name="Zhao H."/>
            <person name="Xu D."/>
            <person name="Zhang Y."/>
        </authorList>
    </citation>
    <scope>NUCLEOTIDE SEQUENCE [LARGE SCALE GENOMIC DNA]</scope>
    <source>
        <strain evidence="2">cv. Punajuju</strain>
        <tissue evidence="1">Leaves</tissue>
    </source>
</reference>
<evidence type="ECO:0000313" key="1">
    <source>
        <dbReference type="EMBL" id="KAI3699869.1"/>
    </source>
</evidence>